<dbReference type="InterPro" id="IPR001207">
    <property type="entry name" value="Transposase_mutator"/>
</dbReference>
<keyword evidence="4" id="KW-0238">DNA-binding</keyword>
<dbReference type="GO" id="GO:0003677">
    <property type="term" value="F:DNA binding"/>
    <property type="evidence" value="ECO:0007669"/>
    <property type="project" value="UniProtKB-KW"/>
</dbReference>
<dbReference type="EMBL" id="SMAA01000019">
    <property type="protein sequence ID" value="TCS77080.1"/>
    <property type="molecule type" value="Genomic_DNA"/>
</dbReference>
<dbReference type="Proteomes" id="UP000295188">
    <property type="component" value="Unassembled WGS sequence"/>
</dbReference>
<comment type="caution">
    <text evidence="6">The sequence shown here is derived from an EMBL/GenBank/DDBJ whole genome shotgun (WGS) entry which is preliminary data.</text>
</comment>
<name>A0A4R3K319_9FIRM</name>
<protein>
    <submittedName>
        <fullName evidence="6">Mutator family transposase</fullName>
    </submittedName>
</protein>
<proteinExistence type="inferred from homology"/>
<evidence type="ECO:0000256" key="3">
    <source>
        <dbReference type="ARBA" id="ARBA00022578"/>
    </source>
</evidence>
<comment type="function">
    <text evidence="1">Required for the transposition of the insertion element.</text>
</comment>
<reference evidence="6 7" key="1">
    <citation type="submission" date="2019-03" db="EMBL/GenBank/DDBJ databases">
        <title>Genomic Encyclopedia of Type Strains, Phase IV (KMG-IV): sequencing the most valuable type-strain genomes for metagenomic binning, comparative biology and taxonomic classification.</title>
        <authorList>
            <person name="Goeker M."/>
        </authorList>
    </citation>
    <scope>NUCLEOTIDE SEQUENCE [LARGE SCALE GENOMIC DNA]</scope>
    <source>
        <strain evidence="6 7">DSM 20467</strain>
    </source>
</reference>
<evidence type="ECO:0000313" key="6">
    <source>
        <dbReference type="EMBL" id="TCS77080.1"/>
    </source>
</evidence>
<keyword evidence="7" id="KW-1185">Reference proteome</keyword>
<dbReference type="Pfam" id="PF00872">
    <property type="entry name" value="Transposase_mut"/>
    <property type="match status" value="1"/>
</dbReference>
<dbReference type="GO" id="GO:0006313">
    <property type="term" value="P:DNA transposition"/>
    <property type="evidence" value="ECO:0007669"/>
    <property type="project" value="InterPro"/>
</dbReference>
<evidence type="ECO:0000256" key="2">
    <source>
        <dbReference type="ARBA" id="ARBA00010961"/>
    </source>
</evidence>
<evidence type="ECO:0000256" key="5">
    <source>
        <dbReference type="ARBA" id="ARBA00023172"/>
    </source>
</evidence>
<dbReference type="AlphaFoldDB" id="A0A4R3K319"/>
<gene>
    <name evidence="6" type="ORF">EDC37_11939</name>
</gene>
<comment type="similarity">
    <text evidence="2">Belongs to the transposase mutator family.</text>
</comment>
<evidence type="ECO:0000256" key="1">
    <source>
        <dbReference type="ARBA" id="ARBA00002190"/>
    </source>
</evidence>
<keyword evidence="5" id="KW-0233">DNA recombination</keyword>
<evidence type="ECO:0000313" key="7">
    <source>
        <dbReference type="Proteomes" id="UP000295188"/>
    </source>
</evidence>
<accession>A0A4R3K319</accession>
<dbReference type="GO" id="GO:0004803">
    <property type="term" value="F:transposase activity"/>
    <property type="evidence" value="ECO:0007669"/>
    <property type="project" value="InterPro"/>
</dbReference>
<organism evidence="6 7">
    <name type="scientific">Pectinatus cerevisiiphilus</name>
    <dbReference type="NCBI Taxonomy" id="86956"/>
    <lineage>
        <taxon>Bacteria</taxon>
        <taxon>Bacillati</taxon>
        <taxon>Bacillota</taxon>
        <taxon>Negativicutes</taxon>
        <taxon>Selenomonadales</taxon>
        <taxon>Selenomonadaceae</taxon>
        <taxon>Pectinatus</taxon>
    </lineage>
</organism>
<keyword evidence="3" id="KW-0815">Transposition</keyword>
<feature type="non-terminal residue" evidence="6">
    <location>
        <position position="1"/>
    </location>
</feature>
<sequence length="79" mass="9395">YSFAPIDFRKIASTNMLERLNREIRRRTTVVGIFPSMDSYIRLVVTYLIEYSEDWSTSRCYINPNTLQQVKEKRQKSVA</sequence>
<dbReference type="RefSeq" id="WP_207900831.1">
    <property type="nucleotide sequence ID" value="NZ_SMAA01000019.1"/>
</dbReference>
<evidence type="ECO:0000256" key="4">
    <source>
        <dbReference type="ARBA" id="ARBA00023125"/>
    </source>
</evidence>